<dbReference type="GO" id="GO:0020037">
    <property type="term" value="F:heme binding"/>
    <property type="evidence" value="ECO:0007669"/>
    <property type="project" value="InterPro"/>
</dbReference>
<dbReference type="GO" id="GO:0009055">
    <property type="term" value="F:electron transfer activity"/>
    <property type="evidence" value="ECO:0007669"/>
    <property type="project" value="InterPro"/>
</dbReference>
<dbReference type="InterPro" id="IPR002327">
    <property type="entry name" value="Cyt_c_1A/1B"/>
</dbReference>
<organism evidence="9 10">
    <name type="scientific">Thalassospira lohafexi</name>
    <dbReference type="NCBI Taxonomy" id="744227"/>
    <lineage>
        <taxon>Bacteria</taxon>
        <taxon>Pseudomonadati</taxon>
        <taxon>Pseudomonadota</taxon>
        <taxon>Alphaproteobacteria</taxon>
        <taxon>Rhodospirillales</taxon>
        <taxon>Thalassospiraceae</taxon>
        <taxon>Thalassospira</taxon>
    </lineage>
</organism>
<dbReference type="AlphaFoldDB" id="A0A2N3L0Y2"/>
<accession>A0A2N3L0Y2</accession>
<dbReference type="PANTHER" id="PTHR11961">
    <property type="entry name" value="CYTOCHROME C"/>
    <property type="match status" value="1"/>
</dbReference>
<evidence type="ECO:0000259" key="8">
    <source>
        <dbReference type="PROSITE" id="PS51007"/>
    </source>
</evidence>
<keyword evidence="2 6" id="KW-0349">Heme</keyword>
<dbReference type="RefSeq" id="WP_101304813.1">
    <property type="nucleotide sequence ID" value="NZ_NXGX01000012.1"/>
</dbReference>
<feature type="compositionally biased region" description="Low complexity" evidence="7">
    <location>
        <begin position="181"/>
        <end position="229"/>
    </location>
</feature>
<evidence type="ECO:0000313" key="10">
    <source>
        <dbReference type="Proteomes" id="UP000233332"/>
    </source>
</evidence>
<evidence type="ECO:0000256" key="6">
    <source>
        <dbReference type="PROSITE-ProRule" id="PRU00433"/>
    </source>
</evidence>
<dbReference type="Pfam" id="PF00034">
    <property type="entry name" value="Cytochrom_C"/>
    <property type="match status" value="1"/>
</dbReference>
<comment type="caution">
    <text evidence="9">The sequence shown here is derived from an EMBL/GenBank/DDBJ whole genome shotgun (WGS) entry which is preliminary data.</text>
</comment>
<proteinExistence type="predicted"/>
<protein>
    <submittedName>
        <fullName evidence="9">Cytochrome c family protein</fullName>
    </submittedName>
</protein>
<evidence type="ECO:0000256" key="2">
    <source>
        <dbReference type="ARBA" id="ARBA00022617"/>
    </source>
</evidence>
<evidence type="ECO:0000256" key="7">
    <source>
        <dbReference type="SAM" id="MobiDB-lite"/>
    </source>
</evidence>
<keyword evidence="1" id="KW-0813">Transport</keyword>
<dbReference type="PRINTS" id="PR00604">
    <property type="entry name" value="CYTCHRMECIAB"/>
</dbReference>
<keyword evidence="3 6" id="KW-0479">Metal-binding</keyword>
<dbReference type="SUPFAM" id="SSF46626">
    <property type="entry name" value="Cytochrome c"/>
    <property type="match status" value="1"/>
</dbReference>
<evidence type="ECO:0000256" key="4">
    <source>
        <dbReference type="ARBA" id="ARBA00022982"/>
    </source>
</evidence>
<evidence type="ECO:0000256" key="1">
    <source>
        <dbReference type="ARBA" id="ARBA00022448"/>
    </source>
</evidence>
<gene>
    <name evidence="9" type="ORF">COO92_20510</name>
</gene>
<reference evidence="9 10" key="1">
    <citation type="submission" date="2017-09" db="EMBL/GenBank/DDBJ databases">
        <title>Biodiversity and function of Thalassospira species in the particle-attached aromatic-hydrocarbon-degrading consortia from the surface seawater of the China South Sea.</title>
        <authorList>
            <person name="Dong C."/>
            <person name="Lai Q."/>
            <person name="Shao Z."/>
        </authorList>
    </citation>
    <scope>NUCLEOTIDE SEQUENCE [LARGE SCALE GENOMIC DNA]</scope>
    <source>
        <strain evidence="9 10">139Z-12</strain>
    </source>
</reference>
<dbReference type="EMBL" id="NXGX01000012">
    <property type="protein sequence ID" value="PKR56468.1"/>
    <property type="molecule type" value="Genomic_DNA"/>
</dbReference>
<evidence type="ECO:0000256" key="3">
    <source>
        <dbReference type="ARBA" id="ARBA00022723"/>
    </source>
</evidence>
<feature type="domain" description="Cytochrome c" evidence="8">
    <location>
        <begin position="74"/>
        <end position="174"/>
    </location>
</feature>
<keyword evidence="10" id="KW-1185">Reference proteome</keyword>
<dbReference type="Gene3D" id="1.10.760.10">
    <property type="entry name" value="Cytochrome c-like domain"/>
    <property type="match status" value="1"/>
</dbReference>
<keyword evidence="4" id="KW-0249">Electron transport</keyword>
<feature type="region of interest" description="Disordered" evidence="7">
    <location>
        <begin position="176"/>
        <end position="229"/>
    </location>
</feature>
<sequence>MNTMEINKIVAGVICAVLLVVVVGKIGGALVHPEELEAPVYPFSEDVMAGANTDAAAPSEPAGPEPILAMLASADLGQGEKVFKKCASCHDAEKGGPNKTGPNLYGIVGAHFAHKDDFSYSDGMANHGGSWDFAKLNEFLYKPRDFIDGTKMSFGGLSKASDRANVIAWLNSKSDSPMAYPDPAEAAEAAPAEDAAAPAEDAAQAAPAEDAAPAEGDAAPAEGDAAPAQ</sequence>
<name>A0A2N3L0Y2_9PROT</name>
<dbReference type="Proteomes" id="UP000233332">
    <property type="component" value="Unassembled WGS sequence"/>
</dbReference>
<dbReference type="GO" id="GO:0046872">
    <property type="term" value="F:metal ion binding"/>
    <property type="evidence" value="ECO:0007669"/>
    <property type="project" value="UniProtKB-KW"/>
</dbReference>
<keyword evidence="5 6" id="KW-0408">Iron</keyword>
<dbReference type="InterPro" id="IPR009056">
    <property type="entry name" value="Cyt_c-like_dom"/>
</dbReference>
<dbReference type="PROSITE" id="PS51007">
    <property type="entry name" value="CYTC"/>
    <property type="match status" value="1"/>
</dbReference>
<evidence type="ECO:0000313" key="9">
    <source>
        <dbReference type="EMBL" id="PKR56468.1"/>
    </source>
</evidence>
<dbReference type="InterPro" id="IPR036909">
    <property type="entry name" value="Cyt_c-like_dom_sf"/>
</dbReference>
<evidence type="ECO:0000256" key="5">
    <source>
        <dbReference type="ARBA" id="ARBA00023004"/>
    </source>
</evidence>